<evidence type="ECO:0000313" key="4">
    <source>
        <dbReference type="Proteomes" id="UP001152797"/>
    </source>
</evidence>
<reference evidence="2" key="2">
    <citation type="submission" date="2024-04" db="EMBL/GenBank/DDBJ databases">
        <authorList>
            <person name="Chen Y."/>
            <person name="Shah S."/>
            <person name="Dougan E. K."/>
            <person name="Thang M."/>
            <person name="Chan C."/>
        </authorList>
    </citation>
    <scope>NUCLEOTIDE SEQUENCE [LARGE SCALE GENOMIC DNA]</scope>
</reference>
<dbReference type="EMBL" id="CAMXCT020003957">
    <property type="protein sequence ID" value="CAL1160413.1"/>
    <property type="molecule type" value="Genomic_DNA"/>
</dbReference>
<gene>
    <name evidence="1" type="ORF">C1SCF055_LOCUS32623</name>
</gene>
<dbReference type="Proteomes" id="UP001152797">
    <property type="component" value="Unassembled WGS sequence"/>
</dbReference>
<evidence type="ECO:0000313" key="3">
    <source>
        <dbReference type="EMBL" id="CAL4794350.1"/>
    </source>
</evidence>
<organism evidence="1">
    <name type="scientific">Cladocopium goreaui</name>
    <dbReference type="NCBI Taxonomy" id="2562237"/>
    <lineage>
        <taxon>Eukaryota</taxon>
        <taxon>Sar</taxon>
        <taxon>Alveolata</taxon>
        <taxon>Dinophyceae</taxon>
        <taxon>Suessiales</taxon>
        <taxon>Symbiodiniaceae</taxon>
        <taxon>Cladocopium</taxon>
    </lineage>
</organism>
<accession>A0A9P1DE90</accession>
<evidence type="ECO:0000313" key="1">
    <source>
        <dbReference type="EMBL" id="CAI4007038.1"/>
    </source>
</evidence>
<evidence type="ECO:0000313" key="2">
    <source>
        <dbReference type="EMBL" id="CAL1160413.1"/>
    </source>
</evidence>
<dbReference type="InterPro" id="IPR052918">
    <property type="entry name" value="Motility_Chemotaxis_Reg"/>
</dbReference>
<feature type="non-terminal residue" evidence="1">
    <location>
        <position position="1"/>
    </location>
</feature>
<dbReference type="EMBL" id="CAMXCT030003957">
    <property type="protein sequence ID" value="CAL4794350.1"/>
    <property type="molecule type" value="Genomic_DNA"/>
</dbReference>
<name>A0A9P1DE90_9DINO</name>
<dbReference type="EMBL" id="CAMXCT010003957">
    <property type="protein sequence ID" value="CAI4007038.1"/>
    <property type="molecule type" value="Genomic_DNA"/>
</dbReference>
<comment type="caution">
    <text evidence="1">The sequence shown here is derived from an EMBL/GenBank/DDBJ whole genome shotgun (WGS) entry which is preliminary data.</text>
</comment>
<dbReference type="OrthoDB" id="167314at2759"/>
<proteinExistence type="predicted"/>
<dbReference type="AlphaFoldDB" id="A0A9P1DE90"/>
<dbReference type="Gene3D" id="2.80.10.50">
    <property type="match status" value="1"/>
</dbReference>
<protein>
    <submittedName>
        <fullName evidence="3">Voltage-dependent P/Q-type calcium channel subunit alpha-1A</fullName>
    </submittedName>
</protein>
<dbReference type="InterPro" id="IPR011047">
    <property type="entry name" value="Quinoprotein_ADH-like_sf"/>
</dbReference>
<keyword evidence="4" id="KW-1185">Reference proteome</keyword>
<dbReference type="SUPFAM" id="SSF50998">
    <property type="entry name" value="Quinoprotein alcohol dehydrogenase-like"/>
    <property type="match status" value="1"/>
</dbReference>
<reference evidence="1" key="1">
    <citation type="submission" date="2022-10" db="EMBL/GenBank/DDBJ databases">
        <authorList>
            <person name="Chen Y."/>
            <person name="Dougan E. K."/>
            <person name="Chan C."/>
            <person name="Rhodes N."/>
            <person name="Thang M."/>
        </authorList>
    </citation>
    <scope>NUCLEOTIDE SEQUENCE</scope>
</reference>
<sequence length="422" mass="43374">YGTVIEEVSADILFGTCGSSCADVTDVSSPGCSQAQWEGWTMQTGSLGDDSVNAIEVDSLNGVHLAGETDFKILVTKLDGAGAQLWSVTFNSGGEDAALALNIDAFGSIIIAGYATKNLDGSFKPAQDKDYFAMKLDSVGSQQWIYQQGSTSDDAACAVHTDASGDIVLAGYTDGDLFGTLGMRDAFVMKLNAAGSSVSWELQFGSDSDDSADAVQIDLSGYIFVAGFTDGIMGSASLGGADIFVMKLTSEGVPQWTFQSGSTGNDYLAGLRLDSSGFPVVAGTTDGSVDGHMNSGGQDAFAMKLQLAGGASVWSWQGGTTDDDSMHAIGIDASDKIFLVGETLGDIDGFSAVGGWDVLAVKLSSDGLLESGIQRGTDQDDAGKAAGFDRAGNLILAGNTAGAWSGTNAGSLDAFAMKVTWQ</sequence>
<dbReference type="PANTHER" id="PTHR35580:SF1">
    <property type="entry name" value="PHYTASE-LIKE DOMAIN-CONTAINING PROTEIN"/>
    <property type="match status" value="1"/>
</dbReference>
<dbReference type="PANTHER" id="PTHR35580">
    <property type="entry name" value="CELL SURFACE GLYCOPROTEIN (S-LAYER PROTEIN)-LIKE PROTEIN"/>
    <property type="match status" value="1"/>
</dbReference>